<accession>A0A0W0R3S0</accession>
<geneLocation type="plasmid" evidence="8 10">
    <name>11</name>
</geneLocation>
<evidence type="ECO:0000256" key="3">
    <source>
        <dbReference type="ARBA" id="ARBA00022692"/>
    </source>
</evidence>
<dbReference type="Gene3D" id="2.60.450.10">
    <property type="entry name" value="Lipopolysaccharide (LPS) transport protein A like domain"/>
    <property type="match status" value="1"/>
</dbReference>
<dbReference type="InterPro" id="IPR026265">
    <property type="entry name" value="LptC"/>
</dbReference>
<dbReference type="Proteomes" id="UP000054859">
    <property type="component" value="Unassembled WGS sequence"/>
</dbReference>
<reference evidence="7 9" key="1">
    <citation type="submission" date="2015-11" db="EMBL/GenBank/DDBJ databases">
        <title>Identification of large and diverse effector repertoires of 38 Legionella species.</title>
        <authorList>
            <person name="Burstein D."/>
            <person name="Amaro F."/>
            <person name="Zusman T."/>
            <person name="Lifshitz Z."/>
            <person name="Cohen O."/>
            <person name="Gilbert J.A."/>
            <person name="Pupko T."/>
            <person name="Shuman H.A."/>
            <person name="Segal G."/>
        </authorList>
    </citation>
    <scope>NUCLEOTIDE SEQUENCE [LARGE SCALE GENOMIC DNA]</scope>
    <source>
        <strain evidence="7 9">1762-AUS-E</strain>
    </source>
</reference>
<dbReference type="AlphaFoldDB" id="A0A0W0R3S0"/>
<dbReference type="STRING" id="45056.Lade_0385"/>
<gene>
    <name evidence="7" type="primary">lptC</name>
    <name evidence="7" type="ORF">Lade_0385</name>
    <name evidence="8" type="ORF">NCTC12735_00730</name>
</gene>
<dbReference type="EMBL" id="LR134420">
    <property type="protein sequence ID" value="VEH85107.1"/>
    <property type="molecule type" value="Genomic_DNA"/>
</dbReference>
<dbReference type="EMBL" id="LNKA01000001">
    <property type="protein sequence ID" value="KTC65727.1"/>
    <property type="molecule type" value="Genomic_DNA"/>
</dbReference>
<organism evidence="7 9">
    <name type="scientific">Legionella adelaidensis</name>
    <dbReference type="NCBI Taxonomy" id="45056"/>
    <lineage>
        <taxon>Bacteria</taxon>
        <taxon>Pseudomonadati</taxon>
        <taxon>Pseudomonadota</taxon>
        <taxon>Gammaproteobacteria</taxon>
        <taxon>Legionellales</taxon>
        <taxon>Legionellaceae</taxon>
        <taxon>Legionella</taxon>
    </lineage>
</organism>
<proteinExistence type="predicted"/>
<evidence type="ECO:0000256" key="1">
    <source>
        <dbReference type="ARBA" id="ARBA00022475"/>
    </source>
</evidence>
<evidence type="ECO:0000313" key="7">
    <source>
        <dbReference type="EMBL" id="KTC65727.1"/>
    </source>
</evidence>
<dbReference type="Pfam" id="PF06835">
    <property type="entry name" value="LptC"/>
    <property type="match status" value="1"/>
</dbReference>
<keyword evidence="9" id="KW-1185">Reference proteome</keyword>
<evidence type="ECO:0000313" key="9">
    <source>
        <dbReference type="Proteomes" id="UP000054859"/>
    </source>
</evidence>
<sequence>MNAGSKQAVWIFIALIALACSGWYFASSPIQITLDNQTLANTIDSTATHLTVKQFNAEGKLASLLQTPQMDHIPNENTHLLAAPFIKINQINKPAWEVQSKQAISKEGGQLITFEKDVIIHQKSAEQTAESTLKTELLFYQPKTKLAWTHAKVFFEQMGNIVESKGMKAYLEEKHIQLLSEARATYVPKQG</sequence>
<dbReference type="PATRIC" id="fig|45056.6.peg.396"/>
<protein>
    <submittedName>
        <fullName evidence="7">Lipopolysaccharide export system protein LptC</fullName>
    </submittedName>
</protein>
<reference evidence="8 10" key="2">
    <citation type="submission" date="2018-12" db="EMBL/GenBank/DDBJ databases">
        <authorList>
            <consortium name="Pathogen Informatics"/>
        </authorList>
    </citation>
    <scope>NUCLEOTIDE SEQUENCE [LARGE SCALE GENOMIC DNA]</scope>
    <source>
        <strain evidence="8 10">NCTC12735</strain>
        <plasmid evidence="10">11</plasmid>
    </source>
</reference>
<dbReference type="GO" id="GO:0030288">
    <property type="term" value="C:outer membrane-bounded periplasmic space"/>
    <property type="evidence" value="ECO:0007669"/>
    <property type="project" value="TreeGrafter"/>
</dbReference>
<keyword evidence="5 6" id="KW-0472">Membrane</keyword>
<evidence type="ECO:0000256" key="2">
    <source>
        <dbReference type="ARBA" id="ARBA00022519"/>
    </source>
</evidence>
<evidence type="ECO:0000256" key="6">
    <source>
        <dbReference type="SAM" id="Phobius"/>
    </source>
</evidence>
<dbReference type="NCBIfam" id="TIGR04409">
    <property type="entry name" value="LptC_YrbK"/>
    <property type="match status" value="1"/>
</dbReference>
<name>A0A0W0R3S0_9GAMM</name>
<dbReference type="PANTHER" id="PTHR37481:SF1">
    <property type="entry name" value="LIPOPOLYSACCHARIDE EXPORT SYSTEM PROTEIN LPTC"/>
    <property type="match status" value="1"/>
</dbReference>
<dbReference type="InterPro" id="IPR010664">
    <property type="entry name" value="LipoPS_assembly_LptC-rel"/>
</dbReference>
<dbReference type="GO" id="GO:0015221">
    <property type="term" value="F:lipopolysaccharide transmembrane transporter activity"/>
    <property type="evidence" value="ECO:0007669"/>
    <property type="project" value="InterPro"/>
</dbReference>
<dbReference type="RefSeq" id="WP_058461463.1">
    <property type="nucleotide sequence ID" value="NZ_CAAAHS010000014.1"/>
</dbReference>
<dbReference type="KEGG" id="ladl:NCTC12735_00730"/>
<keyword evidence="2" id="KW-0997">Cell inner membrane</keyword>
<evidence type="ECO:0000313" key="10">
    <source>
        <dbReference type="Proteomes" id="UP000281170"/>
    </source>
</evidence>
<keyword evidence="4 6" id="KW-1133">Transmembrane helix</keyword>
<keyword evidence="8" id="KW-0614">Plasmid</keyword>
<dbReference type="InterPro" id="IPR052363">
    <property type="entry name" value="LPS_export_LptC"/>
</dbReference>
<dbReference type="PANTHER" id="PTHR37481">
    <property type="entry name" value="LIPOPOLYSACCHARIDE EXPORT SYSTEM PROTEIN LPTC"/>
    <property type="match status" value="1"/>
</dbReference>
<evidence type="ECO:0000256" key="4">
    <source>
        <dbReference type="ARBA" id="ARBA00022989"/>
    </source>
</evidence>
<feature type="transmembrane region" description="Helical" evidence="6">
    <location>
        <begin position="7"/>
        <end position="26"/>
    </location>
</feature>
<dbReference type="GO" id="GO:0017089">
    <property type="term" value="F:glycolipid transfer activity"/>
    <property type="evidence" value="ECO:0007669"/>
    <property type="project" value="TreeGrafter"/>
</dbReference>
<keyword evidence="3 6" id="KW-0812">Transmembrane</keyword>
<dbReference type="Proteomes" id="UP000281170">
    <property type="component" value="Plasmid 11"/>
</dbReference>
<keyword evidence="1" id="KW-1003">Cell membrane</keyword>
<dbReference type="PROSITE" id="PS51257">
    <property type="entry name" value="PROKAR_LIPOPROTEIN"/>
    <property type="match status" value="1"/>
</dbReference>
<dbReference type="GO" id="GO:0005886">
    <property type="term" value="C:plasma membrane"/>
    <property type="evidence" value="ECO:0007669"/>
    <property type="project" value="InterPro"/>
</dbReference>
<evidence type="ECO:0000313" key="8">
    <source>
        <dbReference type="EMBL" id="VEH85107.1"/>
    </source>
</evidence>
<evidence type="ECO:0000256" key="5">
    <source>
        <dbReference type="ARBA" id="ARBA00023136"/>
    </source>
</evidence>
<dbReference type="OrthoDB" id="5731914at2"/>